<dbReference type="EMBL" id="CALOZG010000035">
    <property type="protein sequence ID" value="CAH4034087.1"/>
    <property type="molecule type" value="Genomic_DNA"/>
</dbReference>
<dbReference type="Proteomes" id="UP001152562">
    <property type="component" value="Unassembled WGS sequence"/>
</dbReference>
<dbReference type="PANTHER" id="PTHR33939">
    <property type="entry name" value="PROTEIN CBG22215"/>
    <property type="match status" value="1"/>
</dbReference>
<evidence type="ECO:0000313" key="2">
    <source>
        <dbReference type="Proteomes" id="UP001152562"/>
    </source>
</evidence>
<dbReference type="AlphaFoldDB" id="A0A9P0TQA3"/>
<evidence type="ECO:0000313" key="1">
    <source>
        <dbReference type="EMBL" id="CAH4034087.1"/>
    </source>
</evidence>
<dbReference type="GO" id="GO:0003676">
    <property type="term" value="F:nucleic acid binding"/>
    <property type="evidence" value="ECO:0007669"/>
    <property type="project" value="InterPro"/>
</dbReference>
<dbReference type="InterPro" id="IPR036397">
    <property type="entry name" value="RNaseH_sf"/>
</dbReference>
<evidence type="ECO:0008006" key="3">
    <source>
        <dbReference type="Google" id="ProtNLM"/>
    </source>
</evidence>
<accession>A0A9P0TQA3</accession>
<dbReference type="Gene3D" id="3.30.420.10">
    <property type="entry name" value="Ribonuclease H-like superfamily/Ribonuclease H"/>
    <property type="match status" value="1"/>
</dbReference>
<dbReference type="PANTHER" id="PTHR33939:SF1">
    <property type="entry name" value="DUF4371 DOMAIN-CONTAINING PROTEIN"/>
    <property type="match status" value="1"/>
</dbReference>
<sequence length="312" mass="35700">MPKEKVLKGQTREFVLRLRGCFEKESRNGGPLLPVTQVRDRVAAALGISAPTVAKITKEAFGSSGLEQNKPSTPKKKRQPFKVTAVDSFDADAIRRHIYDYYHRKEIPTLKKLVQSLRNSGLFCGQKSSLAKLLKKIGFLYKKCDKRKILMERNDIALNRYGFLRKAKKIEDWSNVVFTDETWLNANHTVTKTWTDDTAGSTSAVPIRKGERLIICHAGTVKGFVPDALLAFKSQKTGDFHEEMNSEVYEKWFREMLTSLEEPSIIFIDNAPYHSRQINKMPTQANRKHETINWLRDNGEEVDESLLKVELL</sequence>
<gene>
    <name evidence="1" type="ORF">PIBRA_LOCUS10307</name>
</gene>
<name>A0A9P0TQA3_PIEBR</name>
<reference evidence="1" key="1">
    <citation type="submission" date="2022-05" db="EMBL/GenBank/DDBJ databases">
        <authorList>
            <person name="Okamura Y."/>
        </authorList>
    </citation>
    <scope>NUCLEOTIDE SEQUENCE</scope>
</reference>
<proteinExistence type="predicted"/>
<organism evidence="1 2">
    <name type="scientific">Pieris brassicae</name>
    <name type="common">White butterfly</name>
    <name type="synonym">Large white butterfly</name>
    <dbReference type="NCBI Taxonomy" id="7116"/>
    <lineage>
        <taxon>Eukaryota</taxon>
        <taxon>Metazoa</taxon>
        <taxon>Ecdysozoa</taxon>
        <taxon>Arthropoda</taxon>
        <taxon>Hexapoda</taxon>
        <taxon>Insecta</taxon>
        <taxon>Pterygota</taxon>
        <taxon>Neoptera</taxon>
        <taxon>Endopterygota</taxon>
        <taxon>Lepidoptera</taxon>
        <taxon>Glossata</taxon>
        <taxon>Ditrysia</taxon>
        <taxon>Papilionoidea</taxon>
        <taxon>Pieridae</taxon>
        <taxon>Pierinae</taxon>
        <taxon>Pieris</taxon>
    </lineage>
</organism>
<comment type="caution">
    <text evidence="1">The sequence shown here is derived from an EMBL/GenBank/DDBJ whole genome shotgun (WGS) entry which is preliminary data.</text>
</comment>
<keyword evidence="2" id="KW-1185">Reference proteome</keyword>
<protein>
    <recommendedName>
        <fullName evidence="3">Tc1-like transposase DDE domain-containing protein</fullName>
    </recommendedName>
</protein>